<comment type="caution">
    <text evidence="1">The sequence shown here is derived from an EMBL/GenBank/DDBJ whole genome shotgun (WGS) entry which is preliminary data.</text>
</comment>
<reference evidence="1" key="2">
    <citation type="submission" date="2022-01" db="EMBL/GenBank/DDBJ databases">
        <authorList>
            <person name="Yamashiro T."/>
            <person name="Shiraishi A."/>
            <person name="Satake H."/>
            <person name="Nakayama K."/>
        </authorList>
    </citation>
    <scope>NUCLEOTIDE SEQUENCE</scope>
</reference>
<reference evidence="1" key="1">
    <citation type="journal article" date="2022" name="Int. J. Mol. Sci.">
        <title>Draft Genome of Tanacetum Coccineum: Genomic Comparison of Closely Related Tanacetum-Family Plants.</title>
        <authorList>
            <person name="Yamashiro T."/>
            <person name="Shiraishi A."/>
            <person name="Nakayama K."/>
            <person name="Satake H."/>
        </authorList>
    </citation>
    <scope>NUCLEOTIDE SEQUENCE</scope>
</reference>
<evidence type="ECO:0000313" key="1">
    <source>
        <dbReference type="EMBL" id="GJU05592.1"/>
    </source>
</evidence>
<gene>
    <name evidence="1" type="ORF">Tco_1122022</name>
</gene>
<dbReference type="Proteomes" id="UP001151760">
    <property type="component" value="Unassembled WGS sequence"/>
</dbReference>
<accession>A0ABQ5IZD1</accession>
<name>A0ABQ5IZD1_9ASTR</name>
<sequence>MRECTSWVASTDLDKMVNYITPSMTPMTDDKLGADGRTDLFDWLSKQLAIQLRPKIGMSNQLSKQLVMKNVSDIQGPTLAIVLERLKSHGVFPEVHDKTRVSRTGPTVKTTSKIVKSNWLSKQLAIHVYLEELGIHITIVQWYICELIDTESSKKV</sequence>
<organism evidence="1 2">
    <name type="scientific">Tanacetum coccineum</name>
    <dbReference type="NCBI Taxonomy" id="301880"/>
    <lineage>
        <taxon>Eukaryota</taxon>
        <taxon>Viridiplantae</taxon>
        <taxon>Streptophyta</taxon>
        <taxon>Embryophyta</taxon>
        <taxon>Tracheophyta</taxon>
        <taxon>Spermatophyta</taxon>
        <taxon>Magnoliopsida</taxon>
        <taxon>eudicotyledons</taxon>
        <taxon>Gunneridae</taxon>
        <taxon>Pentapetalae</taxon>
        <taxon>asterids</taxon>
        <taxon>campanulids</taxon>
        <taxon>Asterales</taxon>
        <taxon>Asteraceae</taxon>
        <taxon>Asteroideae</taxon>
        <taxon>Anthemideae</taxon>
        <taxon>Anthemidinae</taxon>
        <taxon>Tanacetum</taxon>
    </lineage>
</organism>
<keyword evidence="2" id="KW-1185">Reference proteome</keyword>
<dbReference type="EMBL" id="BQNB010021361">
    <property type="protein sequence ID" value="GJU05592.1"/>
    <property type="molecule type" value="Genomic_DNA"/>
</dbReference>
<protein>
    <submittedName>
        <fullName evidence="1">Uncharacterized protein</fullName>
    </submittedName>
</protein>
<proteinExistence type="predicted"/>
<evidence type="ECO:0000313" key="2">
    <source>
        <dbReference type="Proteomes" id="UP001151760"/>
    </source>
</evidence>